<evidence type="ECO:0000256" key="1">
    <source>
        <dbReference type="SAM" id="MobiDB-lite"/>
    </source>
</evidence>
<comment type="caution">
    <text evidence="3">The sequence shown here is derived from an EMBL/GenBank/DDBJ whole genome shotgun (WGS) entry which is preliminary data.</text>
</comment>
<dbReference type="EMBL" id="JAMFTS010000003">
    <property type="protein sequence ID" value="KAJ4775239.1"/>
    <property type="molecule type" value="Genomic_DNA"/>
</dbReference>
<reference evidence="3" key="1">
    <citation type="submission" date="2022-08" db="EMBL/GenBank/DDBJ databases">
        <authorList>
            <person name="Marques A."/>
        </authorList>
    </citation>
    <scope>NUCLEOTIDE SEQUENCE</scope>
    <source>
        <strain evidence="3">RhyPub2mFocal</strain>
        <tissue evidence="3">Leaves</tissue>
    </source>
</reference>
<gene>
    <name evidence="3" type="ORF">LUZ62_059496</name>
</gene>
<dbReference type="Proteomes" id="UP001140206">
    <property type="component" value="Chromosome 3"/>
</dbReference>
<dbReference type="AlphaFoldDB" id="A0AAV8E7A1"/>
<dbReference type="Pfam" id="PF03140">
    <property type="entry name" value="DUF247"/>
    <property type="match status" value="1"/>
</dbReference>
<protein>
    <submittedName>
        <fullName evidence="3">Uncharacterized protein</fullName>
    </submittedName>
</protein>
<keyword evidence="2" id="KW-0812">Transmembrane</keyword>
<evidence type="ECO:0000256" key="2">
    <source>
        <dbReference type="SAM" id="Phobius"/>
    </source>
</evidence>
<dbReference type="InterPro" id="IPR004158">
    <property type="entry name" value="DUF247_pln"/>
</dbReference>
<proteinExistence type="predicted"/>
<organism evidence="3 4">
    <name type="scientific">Rhynchospora pubera</name>
    <dbReference type="NCBI Taxonomy" id="906938"/>
    <lineage>
        <taxon>Eukaryota</taxon>
        <taxon>Viridiplantae</taxon>
        <taxon>Streptophyta</taxon>
        <taxon>Embryophyta</taxon>
        <taxon>Tracheophyta</taxon>
        <taxon>Spermatophyta</taxon>
        <taxon>Magnoliopsida</taxon>
        <taxon>Liliopsida</taxon>
        <taxon>Poales</taxon>
        <taxon>Cyperaceae</taxon>
        <taxon>Cyperoideae</taxon>
        <taxon>Rhynchosporeae</taxon>
        <taxon>Rhynchospora</taxon>
    </lineage>
</organism>
<evidence type="ECO:0000313" key="4">
    <source>
        <dbReference type="Proteomes" id="UP001140206"/>
    </source>
</evidence>
<feature type="region of interest" description="Disordered" evidence="1">
    <location>
        <begin position="27"/>
        <end position="100"/>
    </location>
</feature>
<keyword evidence="2" id="KW-1133">Transmembrane helix</keyword>
<evidence type="ECO:0000313" key="3">
    <source>
        <dbReference type="EMBL" id="KAJ4775239.1"/>
    </source>
</evidence>
<dbReference type="PANTHER" id="PTHR31170:SF25">
    <property type="entry name" value="BNAA09G04570D PROTEIN"/>
    <property type="match status" value="1"/>
</dbReference>
<sequence>MQGSRLSENISYTNFYKLRSREVEKDKLCSREVEEGKEVEKDEPRSTEIEEGKEEKEKSRSRETEEEKREEKEKPGSEKVKDEKKAEKDKSRSKRMEEPFKISRFRNSNSEAILQLYKPRMVSIGPYYSNTEEFPYLKEVNSDKQRLLKNFLSRSNLKQEAYVKELQILEPHARKYYSESDSIPENDEFVNMLLLDGCFILECFFMWLDKNKLTDVDKDKHTNVDKDNLTDIDKDTDVLFTDRHGLATVIPDLLLFGNQIPFIVIDKLFNMVMAEEADETKEAFINLLAKFLMINDHPPPQILLGPEIRSKTFCHILDLYHYFLDDDAPRRYYYDYVFRAIDQFYNFLRAPSGGKNDQNPLPLWKQQLTKWTPKADQCSTVKRSLPGAVELQKAGVKFKKNSSFKTLFDVKFDRGILEIPPLQLDSDKKILLANLLALEKHEASLHQTVTSYVTLMDSLINTKEDVAFLQRAGIIHNKLDTHKNAAVFFNQLGERLSVDNMNPYFARLVNKMQGYYDSPWNHNRARLMQDYFHSPWAIISVIAGGILLGLTLIQTFFTVYPYYRPSF</sequence>
<dbReference type="PANTHER" id="PTHR31170">
    <property type="entry name" value="BNAC04G53230D PROTEIN"/>
    <property type="match status" value="1"/>
</dbReference>
<keyword evidence="2" id="KW-0472">Membrane</keyword>
<accession>A0AAV8E7A1</accession>
<keyword evidence="4" id="KW-1185">Reference proteome</keyword>
<feature type="transmembrane region" description="Helical" evidence="2">
    <location>
        <begin position="536"/>
        <end position="563"/>
    </location>
</feature>
<name>A0AAV8E7A1_9POAL</name>